<dbReference type="PANTHER" id="PTHR46018:SF2">
    <property type="entry name" value="ZINC PHOSPHODIESTERASE ELAC PROTEIN 1"/>
    <property type="match status" value="1"/>
</dbReference>
<proteinExistence type="inferred from homology"/>
<keyword evidence="7 8" id="KW-0862">Zinc</keyword>
<evidence type="ECO:0000313" key="9">
    <source>
        <dbReference type="EMBL" id="OAQ41750.1"/>
    </source>
</evidence>
<comment type="catalytic activity">
    <reaction evidence="8">
        <text>Endonucleolytic cleavage of RNA, removing extra 3' nucleotides from tRNA precursor, generating 3' termini of tRNAs. A 3'-hydroxy group is left at the tRNA terminus and a 5'-phosphoryl group is left at the trailer molecule.</text>
        <dbReference type="EC" id="3.1.26.11"/>
    </reaction>
</comment>
<dbReference type="AlphaFoldDB" id="A0A179DLY9"/>
<evidence type="ECO:0000256" key="6">
    <source>
        <dbReference type="ARBA" id="ARBA00022801"/>
    </source>
</evidence>
<evidence type="ECO:0000256" key="8">
    <source>
        <dbReference type="HAMAP-Rule" id="MF_01818"/>
    </source>
</evidence>
<dbReference type="Gene3D" id="3.60.15.10">
    <property type="entry name" value="Ribonuclease Z/Hydroxyacylglutathione hydrolase-like"/>
    <property type="match status" value="1"/>
</dbReference>
<comment type="subunit">
    <text evidence="1 8">Homodimer.</text>
</comment>
<keyword evidence="2 8" id="KW-0819">tRNA processing</keyword>
<dbReference type="Pfam" id="PF23023">
    <property type="entry name" value="Anti-Pycsar_Apyc1"/>
    <property type="match status" value="1"/>
</dbReference>
<dbReference type="STRING" id="1826909.A5893_01145"/>
<evidence type="ECO:0000256" key="4">
    <source>
        <dbReference type="ARBA" id="ARBA00022723"/>
    </source>
</evidence>
<reference evidence="9 10" key="2">
    <citation type="submission" date="2016-06" db="EMBL/GenBank/DDBJ databases">
        <title>Pedobacter psychrophilus sp. nov., isolated from Antarctic fragmentary rock.</title>
        <authorList>
            <person name="Svec P."/>
        </authorList>
    </citation>
    <scope>NUCLEOTIDE SEQUENCE [LARGE SCALE GENOMIC DNA]</scope>
    <source>
        <strain evidence="9 10">CCM 8644</strain>
    </source>
</reference>
<dbReference type="EMBL" id="LWHJ01000011">
    <property type="protein sequence ID" value="OAQ41750.1"/>
    <property type="molecule type" value="Genomic_DNA"/>
</dbReference>
<feature type="binding site" evidence="8">
    <location>
        <position position="212"/>
    </location>
    <ligand>
        <name>Zn(2+)</name>
        <dbReference type="ChEBI" id="CHEBI:29105"/>
        <label>2</label>
        <note>catalytic</note>
    </ligand>
</feature>
<feature type="binding site" evidence="8">
    <location>
        <position position="212"/>
    </location>
    <ligand>
        <name>Zn(2+)</name>
        <dbReference type="ChEBI" id="CHEBI:29105"/>
        <label>1</label>
        <note>catalytic</note>
    </ligand>
</feature>
<keyword evidence="5 8" id="KW-0255">Endonuclease</keyword>
<keyword evidence="10" id="KW-1185">Reference proteome</keyword>
<dbReference type="HAMAP" id="MF_01818">
    <property type="entry name" value="RNase_Z_BN"/>
    <property type="match status" value="1"/>
</dbReference>
<dbReference type="PANTHER" id="PTHR46018">
    <property type="entry name" value="ZINC PHOSPHODIESTERASE ELAC PROTEIN 1"/>
    <property type="match status" value="1"/>
</dbReference>
<dbReference type="OrthoDB" id="9800940at2"/>
<keyword evidence="4 8" id="KW-0479">Metal-binding</keyword>
<comment type="function">
    <text evidence="8">Zinc phosphodiesterase, which displays some tRNA 3'-processing endonuclease activity. Probably involved in tRNA maturation, by removing a 3'-trailer from precursor tRNA.</text>
</comment>
<evidence type="ECO:0000313" key="10">
    <source>
        <dbReference type="Proteomes" id="UP000078459"/>
    </source>
</evidence>
<feature type="binding site" evidence="8">
    <location>
        <position position="270"/>
    </location>
    <ligand>
        <name>Zn(2+)</name>
        <dbReference type="ChEBI" id="CHEBI:29105"/>
        <label>2</label>
        <note>catalytic</note>
    </ligand>
</feature>
<feature type="binding site" evidence="8">
    <location>
        <position position="67"/>
    </location>
    <ligand>
        <name>Zn(2+)</name>
        <dbReference type="ChEBI" id="CHEBI:29105"/>
        <label>2</label>
        <note>catalytic</note>
    </ligand>
</feature>
<dbReference type="CDD" id="cd07717">
    <property type="entry name" value="RNaseZ_ZiPD-like_MBL-fold"/>
    <property type="match status" value="1"/>
</dbReference>
<keyword evidence="3 8" id="KW-0540">Nuclease</keyword>
<organism evidence="9 10">
    <name type="scientific">Pedobacter psychrophilus</name>
    <dbReference type="NCBI Taxonomy" id="1826909"/>
    <lineage>
        <taxon>Bacteria</taxon>
        <taxon>Pseudomonadati</taxon>
        <taxon>Bacteroidota</taxon>
        <taxon>Sphingobacteriia</taxon>
        <taxon>Sphingobacteriales</taxon>
        <taxon>Sphingobacteriaceae</taxon>
        <taxon>Pedobacter</taxon>
    </lineage>
</organism>
<feature type="binding site" evidence="8">
    <location>
        <position position="142"/>
    </location>
    <ligand>
        <name>Zn(2+)</name>
        <dbReference type="ChEBI" id="CHEBI:29105"/>
        <label>1</label>
        <note>catalytic</note>
    </ligand>
</feature>
<dbReference type="RefSeq" id="WP_068820781.1">
    <property type="nucleotide sequence ID" value="NZ_LWHJ01000011.1"/>
</dbReference>
<dbReference type="InterPro" id="IPR036866">
    <property type="entry name" value="RibonucZ/Hydroxyglut_hydro"/>
</dbReference>
<comment type="similarity">
    <text evidence="8">Belongs to the RNase Z family.</text>
</comment>
<keyword evidence="6 8" id="KW-0378">Hydrolase</keyword>
<feature type="binding site" evidence="8">
    <location>
        <position position="66"/>
    </location>
    <ligand>
        <name>Zn(2+)</name>
        <dbReference type="ChEBI" id="CHEBI:29105"/>
        <label>2</label>
        <note>catalytic</note>
    </ligand>
</feature>
<reference evidence="9 10" key="1">
    <citation type="submission" date="2016-04" db="EMBL/GenBank/DDBJ databases">
        <authorList>
            <person name="Evans L.H."/>
            <person name="Alamgir A."/>
            <person name="Owens N."/>
            <person name="Weber N.D."/>
            <person name="Virtaneva K."/>
            <person name="Barbian K."/>
            <person name="Babar A."/>
            <person name="Rosenke K."/>
        </authorList>
    </citation>
    <scope>NUCLEOTIDE SEQUENCE [LARGE SCALE GENOMIC DNA]</scope>
    <source>
        <strain evidence="9 10">CCM 8644</strain>
    </source>
</reference>
<accession>A0A179DLY9</accession>
<evidence type="ECO:0000256" key="5">
    <source>
        <dbReference type="ARBA" id="ARBA00022759"/>
    </source>
</evidence>
<evidence type="ECO:0000256" key="2">
    <source>
        <dbReference type="ARBA" id="ARBA00022694"/>
    </source>
</evidence>
<dbReference type="GO" id="GO:0042781">
    <property type="term" value="F:3'-tRNA processing endoribonuclease activity"/>
    <property type="evidence" value="ECO:0007669"/>
    <property type="project" value="UniProtKB-UniRule"/>
</dbReference>
<evidence type="ECO:0000256" key="1">
    <source>
        <dbReference type="ARBA" id="ARBA00011738"/>
    </source>
</evidence>
<gene>
    <name evidence="8" type="primary">rnz</name>
    <name evidence="9" type="ORF">A5893_01145</name>
</gene>
<name>A0A179DLY9_9SPHI</name>
<comment type="caution">
    <text evidence="9">The sequence shown here is derived from an EMBL/GenBank/DDBJ whole genome shotgun (WGS) entry which is preliminary data.</text>
</comment>
<evidence type="ECO:0000256" key="7">
    <source>
        <dbReference type="ARBA" id="ARBA00022833"/>
    </source>
</evidence>
<dbReference type="SUPFAM" id="SSF56281">
    <property type="entry name" value="Metallo-hydrolase/oxidoreductase"/>
    <property type="match status" value="1"/>
</dbReference>
<evidence type="ECO:0000256" key="3">
    <source>
        <dbReference type="ARBA" id="ARBA00022722"/>
    </source>
</evidence>
<feature type="active site" description="Proton acceptor" evidence="8">
    <location>
        <position position="66"/>
    </location>
</feature>
<dbReference type="NCBIfam" id="TIGR02651">
    <property type="entry name" value="RNase_Z"/>
    <property type="match status" value="1"/>
</dbReference>
<sequence>MKFEITILGSSSATPIFHRNPTSQILNVNEKLLMIDCGEGTQQQMLRFGIKYHKIDYIFISHLHGDHYFGLVGLISSMHLNGRKKPLYLFAPPQIQEILELQFKHSATVIKFPIEYYPIQNDKAETILETNDVSVETIILNHRIPTTGFLFKEKQRLRRINKEVVEKLNIPEEYYALIKKGIDFKDELGNIHKAIDLTTEADAPKSYAYCSDTVADGSYLKQLEEVDLLYHETTFMHDMVDRAKETFHTTSVEAAIIAKNCVVKKLMIGHFSARYRDLSPLLMEAKEIFPETYLAIEGETFMI</sequence>
<dbReference type="Proteomes" id="UP000078459">
    <property type="component" value="Unassembled WGS sequence"/>
</dbReference>
<dbReference type="GO" id="GO:0008270">
    <property type="term" value="F:zinc ion binding"/>
    <property type="evidence" value="ECO:0007669"/>
    <property type="project" value="UniProtKB-UniRule"/>
</dbReference>
<dbReference type="InterPro" id="IPR013471">
    <property type="entry name" value="RNase_Z/BN"/>
</dbReference>
<protein>
    <recommendedName>
        <fullName evidence="8">Ribonuclease Z</fullName>
        <shortName evidence="8">RNase Z</shortName>
        <ecNumber evidence="8">3.1.26.11</ecNumber>
    </recommendedName>
    <alternativeName>
        <fullName evidence="8">tRNA 3 endonuclease</fullName>
    </alternativeName>
    <alternativeName>
        <fullName evidence="8">tRNase Z</fullName>
    </alternativeName>
</protein>
<feature type="binding site" evidence="8">
    <location>
        <position position="64"/>
    </location>
    <ligand>
        <name>Zn(2+)</name>
        <dbReference type="ChEBI" id="CHEBI:29105"/>
        <label>1</label>
        <note>catalytic</note>
    </ligand>
</feature>
<dbReference type="EC" id="3.1.26.11" evidence="8"/>
<feature type="binding site" evidence="8">
    <location>
        <position position="62"/>
    </location>
    <ligand>
        <name>Zn(2+)</name>
        <dbReference type="ChEBI" id="CHEBI:29105"/>
        <label>1</label>
        <note>catalytic</note>
    </ligand>
</feature>
<dbReference type="NCBIfam" id="NF000801">
    <property type="entry name" value="PRK00055.1-3"/>
    <property type="match status" value="1"/>
</dbReference>
<comment type="cofactor">
    <cofactor evidence="8">
        <name>Zn(2+)</name>
        <dbReference type="ChEBI" id="CHEBI:29105"/>
    </cofactor>
    <text evidence="8">Binds 2 Zn(2+) ions.</text>
</comment>